<organism evidence="2 3">
    <name type="scientific">Malassezia nana</name>
    <dbReference type="NCBI Taxonomy" id="180528"/>
    <lineage>
        <taxon>Eukaryota</taxon>
        <taxon>Fungi</taxon>
        <taxon>Dikarya</taxon>
        <taxon>Basidiomycota</taxon>
        <taxon>Ustilaginomycotina</taxon>
        <taxon>Malasseziomycetes</taxon>
        <taxon>Malasseziales</taxon>
        <taxon>Malasseziaceae</taxon>
        <taxon>Malassezia</taxon>
    </lineage>
</organism>
<feature type="compositionally biased region" description="Low complexity" evidence="1">
    <location>
        <begin position="19"/>
        <end position="28"/>
    </location>
</feature>
<evidence type="ECO:0000313" key="2">
    <source>
        <dbReference type="EMBL" id="WFD27505.1"/>
    </source>
</evidence>
<keyword evidence="3" id="KW-1185">Reference proteome</keyword>
<feature type="region of interest" description="Disordered" evidence="1">
    <location>
        <begin position="1"/>
        <end position="29"/>
    </location>
</feature>
<reference evidence="2" key="1">
    <citation type="submission" date="2023-03" db="EMBL/GenBank/DDBJ databases">
        <title>Mating type loci evolution in Malassezia.</title>
        <authorList>
            <person name="Coelho M.A."/>
        </authorList>
    </citation>
    <scope>NUCLEOTIDE SEQUENCE</scope>
    <source>
        <strain evidence="2">CBS 9557</strain>
    </source>
</reference>
<dbReference type="AlphaFoldDB" id="A0AAF0J7Y0"/>
<dbReference type="Proteomes" id="UP001213623">
    <property type="component" value="Chromosome 4"/>
</dbReference>
<protein>
    <submittedName>
        <fullName evidence="2">Uncharacterized protein</fullName>
    </submittedName>
</protein>
<gene>
    <name evidence="2" type="ORF">MNAN1_002502</name>
</gene>
<evidence type="ECO:0000313" key="3">
    <source>
        <dbReference type="Proteomes" id="UP001213623"/>
    </source>
</evidence>
<sequence length="196" mass="22314">MSQGQLRPKPLAEERRRPAAAPGQPKGPSTLVILRKSHRFLLSKLREWAADVHVLHRLWYKSAAQFRHMVWWRPVRRVKVLAARITTGSLAQSVPRMRSHPPTRRMSTPEQDEVVGVRLLRSIAEAYAAHWGDTPCTWDSLPKQEAPPRTPWPTASADAVREAAQALAEALTEMEQQSTCKGTYRRRLPRCTPLSY</sequence>
<proteinExistence type="predicted"/>
<name>A0AAF0J7Y0_9BASI</name>
<dbReference type="EMBL" id="CP119895">
    <property type="protein sequence ID" value="WFD27505.1"/>
    <property type="molecule type" value="Genomic_DNA"/>
</dbReference>
<feature type="region of interest" description="Disordered" evidence="1">
    <location>
        <begin position="92"/>
        <end position="111"/>
    </location>
</feature>
<evidence type="ECO:0000256" key="1">
    <source>
        <dbReference type="SAM" id="MobiDB-lite"/>
    </source>
</evidence>
<accession>A0AAF0J7Y0</accession>